<accession>A0AAV5KMG6</accession>
<dbReference type="Proteomes" id="UP001054252">
    <property type="component" value="Unassembled WGS sequence"/>
</dbReference>
<feature type="transmembrane region" description="Helical" evidence="1">
    <location>
        <begin position="6"/>
        <end position="24"/>
    </location>
</feature>
<dbReference type="EMBL" id="BPVZ01000070">
    <property type="protein sequence ID" value="GKV25798.1"/>
    <property type="molecule type" value="Genomic_DNA"/>
</dbReference>
<keyword evidence="1" id="KW-1133">Transmembrane helix</keyword>
<evidence type="ECO:0000256" key="1">
    <source>
        <dbReference type="SAM" id="Phobius"/>
    </source>
</evidence>
<dbReference type="AlphaFoldDB" id="A0AAV5KMG6"/>
<keyword evidence="3" id="KW-1185">Reference proteome</keyword>
<keyword evidence="1" id="KW-0472">Membrane</keyword>
<gene>
    <name evidence="2" type="ORF">SLEP1_g35188</name>
</gene>
<sequence length="125" mass="14478">MTEVFPLLHFLIVVFRFIVFGKYGTVEHFLHKLVGDRSTQLNLKLKAGGMLLLSVQCCFPFIITKLTMQGHLGCLISMTIFYAFQHFSNQILLDLDLFILFRCLFSNSWKYMEIENNLVPVSPLL</sequence>
<name>A0AAV5KMG6_9ROSI</name>
<proteinExistence type="predicted"/>
<protein>
    <submittedName>
        <fullName evidence="2">Uncharacterized protein</fullName>
    </submittedName>
</protein>
<feature type="transmembrane region" description="Helical" evidence="1">
    <location>
        <begin position="45"/>
        <end position="62"/>
    </location>
</feature>
<organism evidence="2 3">
    <name type="scientific">Rubroshorea leprosula</name>
    <dbReference type="NCBI Taxonomy" id="152421"/>
    <lineage>
        <taxon>Eukaryota</taxon>
        <taxon>Viridiplantae</taxon>
        <taxon>Streptophyta</taxon>
        <taxon>Embryophyta</taxon>
        <taxon>Tracheophyta</taxon>
        <taxon>Spermatophyta</taxon>
        <taxon>Magnoliopsida</taxon>
        <taxon>eudicotyledons</taxon>
        <taxon>Gunneridae</taxon>
        <taxon>Pentapetalae</taxon>
        <taxon>rosids</taxon>
        <taxon>malvids</taxon>
        <taxon>Malvales</taxon>
        <taxon>Dipterocarpaceae</taxon>
        <taxon>Rubroshorea</taxon>
    </lineage>
</organism>
<evidence type="ECO:0000313" key="2">
    <source>
        <dbReference type="EMBL" id="GKV25798.1"/>
    </source>
</evidence>
<reference evidence="2 3" key="1">
    <citation type="journal article" date="2021" name="Commun. Biol.">
        <title>The genome of Shorea leprosula (Dipterocarpaceae) highlights the ecological relevance of drought in aseasonal tropical rainforests.</title>
        <authorList>
            <person name="Ng K.K.S."/>
            <person name="Kobayashi M.J."/>
            <person name="Fawcett J.A."/>
            <person name="Hatakeyama M."/>
            <person name="Paape T."/>
            <person name="Ng C.H."/>
            <person name="Ang C.C."/>
            <person name="Tnah L.H."/>
            <person name="Lee C.T."/>
            <person name="Nishiyama T."/>
            <person name="Sese J."/>
            <person name="O'Brien M.J."/>
            <person name="Copetti D."/>
            <person name="Mohd Noor M.I."/>
            <person name="Ong R.C."/>
            <person name="Putra M."/>
            <person name="Sireger I.Z."/>
            <person name="Indrioko S."/>
            <person name="Kosugi Y."/>
            <person name="Izuno A."/>
            <person name="Isagi Y."/>
            <person name="Lee S.L."/>
            <person name="Shimizu K.K."/>
        </authorList>
    </citation>
    <scope>NUCLEOTIDE SEQUENCE [LARGE SCALE GENOMIC DNA]</scope>
    <source>
        <strain evidence="2">214</strain>
    </source>
</reference>
<comment type="caution">
    <text evidence="2">The sequence shown here is derived from an EMBL/GenBank/DDBJ whole genome shotgun (WGS) entry which is preliminary data.</text>
</comment>
<keyword evidence="1" id="KW-0812">Transmembrane</keyword>
<evidence type="ECO:0000313" key="3">
    <source>
        <dbReference type="Proteomes" id="UP001054252"/>
    </source>
</evidence>